<dbReference type="HOGENOM" id="CLU_2061304_0_0_1"/>
<dbReference type="Proteomes" id="UP000002497">
    <property type="component" value="Unassembled WGS sequence"/>
</dbReference>
<feature type="compositionally biased region" description="Polar residues" evidence="1">
    <location>
        <begin position="1"/>
        <end position="18"/>
    </location>
</feature>
<evidence type="ECO:0000313" key="2">
    <source>
        <dbReference type="EMBL" id="EFW18950.1"/>
    </source>
</evidence>
<organism evidence="3">
    <name type="scientific">Coccidioides posadasii (strain RMSCC 757 / Silveira)</name>
    <name type="common">Valley fever fungus</name>
    <dbReference type="NCBI Taxonomy" id="443226"/>
    <lineage>
        <taxon>Eukaryota</taxon>
        <taxon>Fungi</taxon>
        <taxon>Dikarya</taxon>
        <taxon>Ascomycota</taxon>
        <taxon>Pezizomycotina</taxon>
        <taxon>Eurotiomycetes</taxon>
        <taxon>Eurotiomycetidae</taxon>
        <taxon>Onygenales</taxon>
        <taxon>Onygenaceae</taxon>
        <taxon>Coccidioides</taxon>
    </lineage>
</organism>
<keyword evidence="3" id="KW-1185">Reference proteome</keyword>
<proteinExistence type="predicted"/>
<evidence type="ECO:0000256" key="1">
    <source>
        <dbReference type="SAM" id="MobiDB-lite"/>
    </source>
</evidence>
<evidence type="ECO:0000313" key="3">
    <source>
        <dbReference type="Proteomes" id="UP000002497"/>
    </source>
</evidence>
<feature type="region of interest" description="Disordered" evidence="1">
    <location>
        <begin position="1"/>
        <end position="25"/>
    </location>
</feature>
<dbReference type="AlphaFoldDB" id="E9D4F7"/>
<reference evidence="3" key="2">
    <citation type="submission" date="2010-03" db="EMBL/GenBank/DDBJ databases">
        <title>The genome sequence of Coccidioides posadasii strain Silveira.</title>
        <authorList>
            <consortium name="The Broad Institute Genome Sequencing Center for Infectious Disease"/>
            <person name="Neafsey D."/>
            <person name="Orbach M."/>
            <person name="Henn M.R."/>
            <person name="Cole G.T."/>
            <person name="Galgiani J."/>
            <person name="Gardner M.J."/>
            <person name="Kirkland T.N."/>
            <person name="Taylor J.W."/>
            <person name="Young S.K."/>
            <person name="Zeng Q."/>
            <person name="Koehrsen M."/>
            <person name="Alvarado L."/>
            <person name="Berlin A."/>
            <person name="Borenstein D."/>
            <person name="Chapman S.B."/>
            <person name="Chen Z."/>
            <person name="Engels R."/>
            <person name="Freedman E."/>
            <person name="Gellesch M."/>
            <person name="Goldberg J."/>
            <person name="Griggs A."/>
            <person name="Gujja S."/>
            <person name="Heilman E."/>
            <person name="Heiman D."/>
            <person name="Howarth C."/>
            <person name="Jen D."/>
            <person name="Larson L."/>
            <person name="Mehta T."/>
            <person name="Neiman D."/>
            <person name="Park D."/>
            <person name="Pearson M."/>
            <person name="Richards J."/>
            <person name="Roberts A."/>
            <person name="Saif S."/>
            <person name="Shea T."/>
            <person name="Shenoy N."/>
            <person name="Sisk P."/>
            <person name="Stolte C."/>
            <person name="Sykes S."/>
            <person name="Walk T."/>
            <person name="White J."/>
            <person name="Yandava C."/>
            <person name="Haas B."/>
            <person name="Nusbaum C."/>
            <person name="Birren B."/>
        </authorList>
    </citation>
    <scope>NUCLEOTIDE SEQUENCE [LARGE SCALE GENOMIC DNA]</scope>
    <source>
        <strain evidence="3">RMSCC 757 / Silveira</strain>
    </source>
</reference>
<dbReference type="EMBL" id="GL636491">
    <property type="protein sequence ID" value="EFW18950.1"/>
    <property type="molecule type" value="Genomic_DNA"/>
</dbReference>
<sequence>MSAPSPQRSRTSQGTPISRPTRRDSEAEKAYLLEFYGFTFKELKVETFGSDELFPSRLGFNMNVFRISPNIGFVVAKAANSDLGGFGQILPVEDKLFRLTYVRDKPSTFSRRTGNSATC</sequence>
<name>E9D4F7_COCPS</name>
<reference evidence="3" key="1">
    <citation type="journal article" date="2010" name="Genome Res.">
        <title>Population genomic sequencing of Coccidioides fungi reveals recent hybridization and transposon control.</title>
        <authorList>
            <person name="Neafsey D.E."/>
            <person name="Barker B.M."/>
            <person name="Sharpton T.J."/>
            <person name="Stajich J.E."/>
            <person name="Park D.J."/>
            <person name="Whiston E."/>
            <person name="Hung C.-Y."/>
            <person name="McMahan C."/>
            <person name="White J."/>
            <person name="Sykes S."/>
            <person name="Heiman D."/>
            <person name="Young S."/>
            <person name="Zeng Q."/>
            <person name="Abouelleil A."/>
            <person name="Aftuck L."/>
            <person name="Bessette D."/>
            <person name="Brown A."/>
            <person name="FitzGerald M."/>
            <person name="Lui A."/>
            <person name="Macdonald J.P."/>
            <person name="Priest M."/>
            <person name="Orbach M.J."/>
            <person name="Galgiani J.N."/>
            <person name="Kirkland T.N."/>
            <person name="Cole G.T."/>
            <person name="Birren B.W."/>
            <person name="Henn M.R."/>
            <person name="Taylor J.W."/>
            <person name="Rounsley S.D."/>
        </authorList>
    </citation>
    <scope>NUCLEOTIDE SEQUENCE [LARGE SCALE GENOMIC DNA]</scope>
    <source>
        <strain evidence="3">RMSCC 757 / Silveira</strain>
    </source>
</reference>
<accession>E9D4F7</accession>
<gene>
    <name evidence="2" type="ORF">CPSG_04496</name>
</gene>
<dbReference type="VEuPathDB" id="FungiDB:CPSG_04496"/>
<protein>
    <submittedName>
        <fullName evidence="2">Uncharacterized protein</fullName>
    </submittedName>
</protein>